<feature type="region of interest" description="Disordered" evidence="1">
    <location>
        <begin position="21"/>
        <end position="41"/>
    </location>
</feature>
<dbReference type="STRING" id="1610489.SAMN06295981_2203"/>
<keyword evidence="3" id="KW-1185">Reference proteome</keyword>
<dbReference type="Proteomes" id="UP000193309">
    <property type="component" value="Unassembled WGS sequence"/>
</dbReference>
<evidence type="ECO:0000313" key="2">
    <source>
        <dbReference type="EMBL" id="SMG35397.1"/>
    </source>
</evidence>
<dbReference type="RefSeq" id="WP_275886743.1">
    <property type="nucleotide sequence ID" value="NZ_FXAR01000008.1"/>
</dbReference>
<accession>A0A1X7K3C7</accession>
<name>A0A1X7K3C7_9CORY</name>
<evidence type="ECO:0000256" key="1">
    <source>
        <dbReference type="SAM" id="MobiDB-lite"/>
    </source>
</evidence>
<dbReference type="AlphaFoldDB" id="A0A1X7K3C7"/>
<sequence length="41" mass="4098">MRPKVLPVVVAVAAFPLGTAAPEGWTLEDNGEDGASISGSS</sequence>
<proteinExistence type="predicted"/>
<organism evidence="2 3">
    <name type="scientific">Corynebacterium pollutisoli</name>
    <dbReference type="NCBI Taxonomy" id="1610489"/>
    <lineage>
        <taxon>Bacteria</taxon>
        <taxon>Bacillati</taxon>
        <taxon>Actinomycetota</taxon>
        <taxon>Actinomycetes</taxon>
        <taxon>Mycobacteriales</taxon>
        <taxon>Corynebacteriaceae</taxon>
        <taxon>Corynebacterium</taxon>
    </lineage>
</organism>
<gene>
    <name evidence="2" type="ORF">SAMN06295981_2203</name>
</gene>
<protein>
    <submittedName>
        <fullName evidence="2">Uncharacterized protein</fullName>
    </submittedName>
</protein>
<evidence type="ECO:0000313" key="3">
    <source>
        <dbReference type="Proteomes" id="UP000193309"/>
    </source>
</evidence>
<dbReference type="EMBL" id="FXAR01000008">
    <property type="protein sequence ID" value="SMG35397.1"/>
    <property type="molecule type" value="Genomic_DNA"/>
</dbReference>
<reference evidence="3" key="1">
    <citation type="submission" date="2017-04" db="EMBL/GenBank/DDBJ databases">
        <authorList>
            <person name="Varghese N."/>
            <person name="Submissions S."/>
        </authorList>
    </citation>
    <scope>NUCLEOTIDE SEQUENCE [LARGE SCALE GENOMIC DNA]</scope>
    <source>
        <strain evidence="3">VDS</strain>
    </source>
</reference>